<accession>A0A368S259</accession>
<feature type="compositionally biased region" description="Basic residues" evidence="1">
    <location>
        <begin position="148"/>
        <end position="163"/>
    </location>
</feature>
<sequence>SPPPSALAPLPLLPPPPVPPPRPIPVRRRRAPPPARHHRRRRGPGRGRGGRALRQRLGILLPQPRQPPPPPLPPPPLPQQHHLRPAAAGRLPPPRPLRHAPQRRVPPRRLPRLPPLLPPRAPSPPGRRCRRRHGRTRGPTRPPAALPHLRRRGEQRHPPRLRPGRADRRARPRHPPQQRPRRGIRRRRRHQDLHLLRQLQHPPLLRRPLCNHHPRLLLPPLRPHGPHGHVRLPAGAPPRRAHLQRHRHAGVPVPAARHRRAPRRAVRAHRQVLLDAAARLHDWGAAGQLDAEARREVLPLLLGAAGGGDGPGGLRRGEPVRVREGGGSQAPLPHQPEEGARPARLRGRVPVLPRPPGAAGGCAIPRRGTGLQDAASEALLVTGEAQRNV</sequence>
<reference evidence="2" key="1">
    <citation type="journal article" date="2012" name="Nat. Biotechnol.">
        <title>Reference genome sequence of the model plant Setaria.</title>
        <authorList>
            <person name="Bennetzen J.L."/>
            <person name="Schmutz J."/>
            <person name="Wang H."/>
            <person name="Percifield R."/>
            <person name="Hawkins J."/>
            <person name="Pontaroli A.C."/>
            <person name="Estep M."/>
            <person name="Feng L."/>
            <person name="Vaughn J.N."/>
            <person name="Grimwood J."/>
            <person name="Jenkins J."/>
            <person name="Barry K."/>
            <person name="Lindquist E."/>
            <person name="Hellsten U."/>
            <person name="Deshpande S."/>
            <person name="Wang X."/>
            <person name="Wu X."/>
            <person name="Mitros T."/>
            <person name="Triplett J."/>
            <person name="Yang X."/>
            <person name="Ye C.Y."/>
            <person name="Mauro-Herrera M."/>
            <person name="Wang L."/>
            <person name="Li P."/>
            <person name="Sharma M."/>
            <person name="Sharma R."/>
            <person name="Ronald P.C."/>
            <person name="Panaud O."/>
            <person name="Kellogg E.A."/>
            <person name="Brutnell T.P."/>
            <person name="Doust A.N."/>
            <person name="Tuskan G.A."/>
            <person name="Rokhsar D."/>
            <person name="Devos K.M."/>
        </authorList>
    </citation>
    <scope>NUCLEOTIDE SEQUENCE [LARGE SCALE GENOMIC DNA]</scope>
    <source>
        <strain evidence="2">Yugu1</strain>
    </source>
</reference>
<feature type="region of interest" description="Disordered" evidence="1">
    <location>
        <begin position="1"/>
        <end position="189"/>
    </location>
</feature>
<dbReference type="AlphaFoldDB" id="A0A368S259"/>
<feature type="region of interest" description="Disordered" evidence="1">
    <location>
        <begin position="220"/>
        <end position="239"/>
    </location>
</feature>
<protein>
    <submittedName>
        <fullName evidence="2">Uncharacterized protein</fullName>
    </submittedName>
</protein>
<feature type="compositionally biased region" description="Pro residues" evidence="1">
    <location>
        <begin position="64"/>
        <end position="78"/>
    </location>
</feature>
<feature type="compositionally biased region" description="Basic and acidic residues" evidence="1">
    <location>
        <begin position="315"/>
        <end position="324"/>
    </location>
</feature>
<feature type="non-terminal residue" evidence="2">
    <location>
        <position position="1"/>
    </location>
</feature>
<gene>
    <name evidence="2" type="ORF">SETIT_7G324100v2</name>
</gene>
<proteinExistence type="predicted"/>
<feature type="region of interest" description="Disordered" evidence="1">
    <location>
        <begin position="307"/>
        <end position="344"/>
    </location>
</feature>
<feature type="compositionally biased region" description="Basic residues" evidence="1">
    <location>
        <begin position="25"/>
        <end position="54"/>
    </location>
</feature>
<feature type="compositionally biased region" description="Pro residues" evidence="1">
    <location>
        <begin position="112"/>
        <end position="125"/>
    </location>
</feature>
<feature type="compositionally biased region" description="Basic residues" evidence="1">
    <location>
        <begin position="170"/>
        <end position="189"/>
    </location>
</feature>
<dbReference type="EMBL" id="CM003534">
    <property type="protein sequence ID" value="RCV36505.1"/>
    <property type="molecule type" value="Genomic_DNA"/>
</dbReference>
<feature type="compositionally biased region" description="Basic residues" evidence="1">
    <location>
        <begin position="127"/>
        <end position="138"/>
    </location>
</feature>
<feature type="compositionally biased region" description="Pro residues" evidence="1">
    <location>
        <begin position="1"/>
        <end position="24"/>
    </location>
</feature>
<feature type="compositionally biased region" description="Basic residues" evidence="1">
    <location>
        <begin position="96"/>
        <end position="111"/>
    </location>
</feature>
<name>A0A368S259_SETIT</name>
<evidence type="ECO:0000256" key="1">
    <source>
        <dbReference type="SAM" id="MobiDB-lite"/>
    </source>
</evidence>
<evidence type="ECO:0000313" key="2">
    <source>
        <dbReference type="EMBL" id="RCV36505.1"/>
    </source>
</evidence>
<organism evidence="2">
    <name type="scientific">Setaria italica</name>
    <name type="common">Foxtail millet</name>
    <name type="synonym">Panicum italicum</name>
    <dbReference type="NCBI Taxonomy" id="4555"/>
    <lineage>
        <taxon>Eukaryota</taxon>
        <taxon>Viridiplantae</taxon>
        <taxon>Streptophyta</taxon>
        <taxon>Embryophyta</taxon>
        <taxon>Tracheophyta</taxon>
        <taxon>Spermatophyta</taxon>
        <taxon>Magnoliopsida</taxon>
        <taxon>Liliopsida</taxon>
        <taxon>Poales</taxon>
        <taxon>Poaceae</taxon>
        <taxon>PACMAD clade</taxon>
        <taxon>Panicoideae</taxon>
        <taxon>Panicodae</taxon>
        <taxon>Paniceae</taxon>
        <taxon>Cenchrinae</taxon>
        <taxon>Setaria</taxon>
    </lineage>
</organism>
<reference evidence="2" key="2">
    <citation type="submission" date="2015-07" db="EMBL/GenBank/DDBJ databases">
        <authorList>
            <person name="Noorani M."/>
        </authorList>
    </citation>
    <scope>NUCLEOTIDE SEQUENCE</scope>
    <source>
        <strain evidence="2">Yugu1</strain>
    </source>
</reference>